<feature type="transmembrane region" description="Helical" evidence="7">
    <location>
        <begin position="242"/>
        <end position="268"/>
    </location>
</feature>
<evidence type="ECO:0000256" key="1">
    <source>
        <dbReference type="ARBA" id="ARBA00022670"/>
    </source>
</evidence>
<sequence>MSVASCLLLYSFVVAVLTPPLLVRLTHGGVAPVLGVAAWMAAIGSVALSWAAAAAFVVAELASNGSAPGRSLLGSCVASLREVVSGRAGVALQVGLLLLAVLAVLAFAVVAWRLGDRLLRMRRSTHGHARMTRIVGRRIAGVDAVVLDAPERAAYCVAGRPNTIVVTTAALGALDRRQLDAVLAHERAHLTGRHLQLLAVIRGLAASLPRMTLFAVAETEVARLLEMCADDRAARTHGSRTVLGGLIALSAAGPLPSGALGATSIAVLDRAQRLATPPPHADRVRVRILLTAASALIAVGPLVTGLLAVSGVMLCGPLAA</sequence>
<dbReference type="PANTHER" id="PTHR34978:SF3">
    <property type="entry name" value="SLR0241 PROTEIN"/>
    <property type="match status" value="1"/>
</dbReference>
<feature type="domain" description="Peptidase M48" evidence="8">
    <location>
        <begin position="144"/>
        <end position="205"/>
    </location>
</feature>
<dbReference type="PANTHER" id="PTHR34978">
    <property type="entry name" value="POSSIBLE SENSOR-TRANSDUCER PROTEIN BLAR"/>
    <property type="match status" value="1"/>
</dbReference>
<evidence type="ECO:0000256" key="3">
    <source>
        <dbReference type="ARBA" id="ARBA00022801"/>
    </source>
</evidence>
<comment type="cofactor">
    <cofactor evidence="6">
        <name>Zn(2+)</name>
        <dbReference type="ChEBI" id="CHEBI:29105"/>
    </cofactor>
    <text evidence="6">Binds 1 zinc ion per subunit.</text>
</comment>
<evidence type="ECO:0000256" key="4">
    <source>
        <dbReference type="ARBA" id="ARBA00022833"/>
    </source>
</evidence>
<keyword evidence="4 6" id="KW-0862">Zinc</keyword>
<keyword evidence="7" id="KW-0812">Transmembrane</keyword>
<gene>
    <name evidence="9" type="ORF">JWS13_03355</name>
</gene>
<reference evidence="9 10" key="2">
    <citation type="journal article" date="2022" name="Arch. Microbiol.">
        <title>Rhodococcus pseudokoreensis sp. nov. isolated from the rhizosphere of young M26 apple rootstocks.</title>
        <authorList>
            <person name="Kampfer P."/>
            <person name="Glaeser S.P."/>
            <person name="Blom J."/>
            <person name="Wolf J."/>
            <person name="Benning S."/>
            <person name="Schloter M."/>
            <person name="Neumann-Schaal M."/>
        </authorList>
    </citation>
    <scope>NUCLEOTIDE SEQUENCE [LARGE SCALE GENOMIC DNA]</scope>
    <source>
        <strain evidence="9 10">R79</strain>
    </source>
</reference>
<dbReference type="Proteomes" id="UP000662986">
    <property type="component" value="Plasmid unnamed4"/>
</dbReference>
<reference evidence="9 10" key="1">
    <citation type="journal article" date="2021" name="Microbiol. Resour. Announc.">
        <title>Complete Genome Sequences of Two Rhodococcus sp. Strains with Large and Linear Chromosomes, Isolated from Apple Rhizosphere.</title>
        <authorList>
            <person name="Benning S."/>
            <person name="Brugnone N."/>
            <person name="Siani R."/>
            <person name="Kublik S."/>
            <person name="Schloter M."/>
            <person name="Rad V."/>
        </authorList>
    </citation>
    <scope>NUCLEOTIDE SEQUENCE [LARGE SCALE GENOMIC DNA]</scope>
    <source>
        <strain evidence="9 10">R79</strain>
    </source>
</reference>
<keyword evidence="5 6" id="KW-0482">Metalloprotease</keyword>
<dbReference type="RefSeq" id="WP_206004473.1">
    <property type="nucleotide sequence ID" value="NZ_CP070615.1"/>
</dbReference>
<protein>
    <submittedName>
        <fullName evidence="9">M56 family metallopeptidase</fullName>
    </submittedName>
</protein>
<feature type="transmembrane region" description="Helical" evidence="7">
    <location>
        <begin position="38"/>
        <end position="59"/>
    </location>
</feature>
<dbReference type="Gene3D" id="3.30.2010.10">
    <property type="entry name" value="Metalloproteases ('zincins'), catalytic domain"/>
    <property type="match status" value="1"/>
</dbReference>
<proteinExistence type="inferred from homology"/>
<evidence type="ECO:0000313" key="9">
    <source>
        <dbReference type="EMBL" id="QSE87696.1"/>
    </source>
</evidence>
<evidence type="ECO:0000256" key="2">
    <source>
        <dbReference type="ARBA" id="ARBA00022723"/>
    </source>
</evidence>
<keyword evidence="3 6" id="KW-0378">Hydrolase</keyword>
<evidence type="ECO:0000313" key="10">
    <source>
        <dbReference type="Proteomes" id="UP000662986"/>
    </source>
</evidence>
<organism evidence="9 10">
    <name type="scientific">Rhodococcus pseudokoreensis</name>
    <dbReference type="NCBI Taxonomy" id="2811421"/>
    <lineage>
        <taxon>Bacteria</taxon>
        <taxon>Bacillati</taxon>
        <taxon>Actinomycetota</taxon>
        <taxon>Actinomycetes</taxon>
        <taxon>Mycobacteriales</taxon>
        <taxon>Nocardiaceae</taxon>
        <taxon>Rhodococcus</taxon>
    </lineage>
</organism>
<keyword evidence="9" id="KW-0614">Plasmid</keyword>
<comment type="similarity">
    <text evidence="6">Belongs to the peptidase M48 family.</text>
</comment>
<dbReference type="EMBL" id="CP070615">
    <property type="protein sequence ID" value="QSE87696.1"/>
    <property type="molecule type" value="Genomic_DNA"/>
</dbReference>
<feature type="transmembrane region" description="Helical" evidence="7">
    <location>
        <begin position="288"/>
        <end position="315"/>
    </location>
</feature>
<evidence type="ECO:0000259" key="8">
    <source>
        <dbReference type="Pfam" id="PF01435"/>
    </source>
</evidence>
<dbReference type="InterPro" id="IPR052173">
    <property type="entry name" value="Beta-lactam_resp_regulator"/>
</dbReference>
<evidence type="ECO:0000256" key="7">
    <source>
        <dbReference type="SAM" id="Phobius"/>
    </source>
</evidence>
<evidence type="ECO:0000256" key="6">
    <source>
        <dbReference type="RuleBase" id="RU003983"/>
    </source>
</evidence>
<name>A0A974ZRN0_9NOCA</name>
<keyword evidence="7" id="KW-0472">Membrane</keyword>
<evidence type="ECO:0000256" key="5">
    <source>
        <dbReference type="ARBA" id="ARBA00023049"/>
    </source>
</evidence>
<keyword evidence="7" id="KW-1133">Transmembrane helix</keyword>
<dbReference type="InterPro" id="IPR001915">
    <property type="entry name" value="Peptidase_M48"/>
</dbReference>
<dbReference type="Pfam" id="PF01435">
    <property type="entry name" value="Peptidase_M48"/>
    <property type="match status" value="1"/>
</dbReference>
<keyword evidence="2" id="KW-0479">Metal-binding</keyword>
<keyword evidence="10" id="KW-1185">Reference proteome</keyword>
<keyword evidence="1 6" id="KW-0645">Protease</keyword>
<accession>A0A974ZRN0</accession>
<geneLocation type="plasmid" evidence="9 10">
    <name>unnamed4</name>
</geneLocation>
<dbReference type="CDD" id="cd07326">
    <property type="entry name" value="M56_BlaR1_MecR1_like"/>
    <property type="match status" value="1"/>
</dbReference>
<feature type="transmembrane region" description="Helical" evidence="7">
    <location>
        <begin position="96"/>
        <end position="114"/>
    </location>
</feature>